<dbReference type="VEuPathDB" id="FungiDB:ASPACDRAFT_42242"/>
<feature type="region of interest" description="Disordered" evidence="2">
    <location>
        <begin position="87"/>
        <end position="149"/>
    </location>
</feature>
<sequence>MPPATPQTDSGWKALITATLQQLQSTTTTFPAYPLPAHPSLTIDHTQLSPSASPTQIDTLCTEAQHHHFATVCVRLPYVARAVQNLSRPAQSQPQPQPQPQPSTSETQPTTPTPTASPQLKPQPTPGIACVISFPHGTDPTASKTHEASSAVSAGATELDMVLNRPLLQAGQYTAVYADIRAVRDTIPADVVLKVILETGRLSGTEEVVAGSVVACLAGADYIKTSTGFDGPGARVEDWWGEGGGGLEGDGGGGGGEGGE</sequence>
<evidence type="ECO:0000313" key="4">
    <source>
        <dbReference type="Proteomes" id="UP000184546"/>
    </source>
</evidence>
<dbReference type="OMA" id="VEDWWGE"/>
<dbReference type="PANTHER" id="PTHR10889">
    <property type="entry name" value="DEOXYRIBOSE-PHOSPHATE ALDOLASE"/>
    <property type="match status" value="1"/>
</dbReference>
<organism evidence="3 4">
    <name type="scientific">Aspergillus aculeatus (strain ATCC 16872 / CBS 172.66 / WB 5094)</name>
    <dbReference type="NCBI Taxonomy" id="690307"/>
    <lineage>
        <taxon>Eukaryota</taxon>
        <taxon>Fungi</taxon>
        <taxon>Dikarya</taxon>
        <taxon>Ascomycota</taxon>
        <taxon>Pezizomycotina</taxon>
        <taxon>Eurotiomycetes</taxon>
        <taxon>Eurotiomycetidae</taxon>
        <taxon>Eurotiales</taxon>
        <taxon>Aspergillaceae</taxon>
        <taxon>Aspergillus</taxon>
        <taxon>Aspergillus subgen. Circumdati</taxon>
    </lineage>
</organism>
<dbReference type="InterPro" id="IPR011343">
    <property type="entry name" value="DeoC"/>
</dbReference>
<dbReference type="InterPro" id="IPR013785">
    <property type="entry name" value="Aldolase_TIM"/>
</dbReference>
<keyword evidence="1" id="KW-0963">Cytoplasm</keyword>
<dbReference type="Proteomes" id="UP000184546">
    <property type="component" value="Unassembled WGS sequence"/>
</dbReference>
<keyword evidence="4" id="KW-1185">Reference proteome</keyword>
<feature type="region of interest" description="Disordered" evidence="2">
    <location>
        <begin position="233"/>
        <end position="260"/>
    </location>
</feature>
<dbReference type="OrthoDB" id="70823at2759"/>
<dbReference type="GeneID" id="30974877"/>
<evidence type="ECO:0000256" key="2">
    <source>
        <dbReference type="SAM" id="MobiDB-lite"/>
    </source>
</evidence>
<dbReference type="GO" id="GO:0046386">
    <property type="term" value="P:deoxyribose phosphate catabolic process"/>
    <property type="evidence" value="ECO:0007669"/>
    <property type="project" value="UniProtKB-UniPathway"/>
</dbReference>
<dbReference type="Gene3D" id="3.20.20.70">
    <property type="entry name" value="Aldolase class I"/>
    <property type="match status" value="1"/>
</dbReference>
<accession>A0A1L9WX95</accession>
<feature type="compositionally biased region" description="Gly residues" evidence="2">
    <location>
        <begin position="241"/>
        <end position="260"/>
    </location>
</feature>
<feature type="compositionally biased region" description="Polar residues" evidence="2">
    <location>
        <begin position="140"/>
        <end position="149"/>
    </location>
</feature>
<gene>
    <name evidence="3" type="ORF">ASPACDRAFT_42242</name>
</gene>
<dbReference type="AlphaFoldDB" id="A0A1L9WX95"/>
<proteinExistence type="predicted"/>
<dbReference type="SMART" id="SM01133">
    <property type="entry name" value="DeoC"/>
    <property type="match status" value="1"/>
</dbReference>
<evidence type="ECO:0000256" key="1">
    <source>
        <dbReference type="ARBA" id="ARBA00022490"/>
    </source>
</evidence>
<evidence type="ECO:0000313" key="3">
    <source>
        <dbReference type="EMBL" id="OJK00753.1"/>
    </source>
</evidence>
<dbReference type="InterPro" id="IPR002915">
    <property type="entry name" value="DeoC/FbaB/LacD_aldolase"/>
</dbReference>
<feature type="compositionally biased region" description="Low complexity" evidence="2">
    <location>
        <begin position="102"/>
        <end position="119"/>
    </location>
</feature>
<dbReference type="EMBL" id="KV878975">
    <property type="protein sequence ID" value="OJK00753.1"/>
    <property type="molecule type" value="Genomic_DNA"/>
</dbReference>
<dbReference type="SUPFAM" id="SSF51569">
    <property type="entry name" value="Aldolase"/>
    <property type="match status" value="2"/>
</dbReference>
<dbReference type="UniPathway" id="UPA00002">
    <property type="reaction ID" value="UER00468"/>
</dbReference>
<dbReference type="GO" id="GO:0004139">
    <property type="term" value="F:deoxyribose-phosphate aldolase activity"/>
    <property type="evidence" value="ECO:0007669"/>
    <property type="project" value="InterPro"/>
</dbReference>
<protein>
    <submittedName>
        <fullName evidence="3">Uncharacterized protein</fullName>
    </submittedName>
</protein>
<dbReference type="STRING" id="690307.A0A1L9WX95"/>
<dbReference type="GO" id="GO:0009264">
    <property type="term" value="P:deoxyribonucleotide catabolic process"/>
    <property type="evidence" value="ECO:0007669"/>
    <property type="project" value="InterPro"/>
</dbReference>
<name>A0A1L9WX95_ASPA1</name>
<reference evidence="4" key="1">
    <citation type="journal article" date="2017" name="Genome Biol.">
        <title>Comparative genomics reveals high biological diversity and specific adaptations in the industrially and medically important fungal genus Aspergillus.</title>
        <authorList>
            <person name="de Vries R.P."/>
            <person name="Riley R."/>
            <person name="Wiebenga A."/>
            <person name="Aguilar-Osorio G."/>
            <person name="Amillis S."/>
            <person name="Uchima C.A."/>
            <person name="Anderluh G."/>
            <person name="Asadollahi M."/>
            <person name="Askin M."/>
            <person name="Barry K."/>
            <person name="Battaglia E."/>
            <person name="Bayram O."/>
            <person name="Benocci T."/>
            <person name="Braus-Stromeyer S.A."/>
            <person name="Caldana C."/>
            <person name="Canovas D."/>
            <person name="Cerqueira G.C."/>
            <person name="Chen F."/>
            <person name="Chen W."/>
            <person name="Choi C."/>
            <person name="Clum A."/>
            <person name="Dos Santos R.A."/>
            <person name="Damasio A.R."/>
            <person name="Diallinas G."/>
            <person name="Emri T."/>
            <person name="Fekete E."/>
            <person name="Flipphi M."/>
            <person name="Freyberg S."/>
            <person name="Gallo A."/>
            <person name="Gournas C."/>
            <person name="Habgood R."/>
            <person name="Hainaut M."/>
            <person name="Harispe M.L."/>
            <person name="Henrissat B."/>
            <person name="Hilden K.S."/>
            <person name="Hope R."/>
            <person name="Hossain A."/>
            <person name="Karabika E."/>
            <person name="Karaffa L."/>
            <person name="Karanyi Z."/>
            <person name="Krasevec N."/>
            <person name="Kuo A."/>
            <person name="Kusch H."/>
            <person name="LaButti K."/>
            <person name="Lagendijk E.L."/>
            <person name="Lapidus A."/>
            <person name="Levasseur A."/>
            <person name="Lindquist E."/>
            <person name="Lipzen A."/>
            <person name="Logrieco A.F."/>
            <person name="MacCabe A."/>
            <person name="Maekelae M.R."/>
            <person name="Malavazi I."/>
            <person name="Melin P."/>
            <person name="Meyer V."/>
            <person name="Mielnichuk N."/>
            <person name="Miskei M."/>
            <person name="Molnar A.P."/>
            <person name="Mule G."/>
            <person name="Ngan C.Y."/>
            <person name="Orejas M."/>
            <person name="Orosz E."/>
            <person name="Ouedraogo J.P."/>
            <person name="Overkamp K.M."/>
            <person name="Park H.-S."/>
            <person name="Perrone G."/>
            <person name="Piumi F."/>
            <person name="Punt P.J."/>
            <person name="Ram A.F."/>
            <person name="Ramon A."/>
            <person name="Rauscher S."/>
            <person name="Record E."/>
            <person name="Riano-Pachon D.M."/>
            <person name="Robert V."/>
            <person name="Roehrig J."/>
            <person name="Ruller R."/>
            <person name="Salamov A."/>
            <person name="Salih N.S."/>
            <person name="Samson R.A."/>
            <person name="Sandor E."/>
            <person name="Sanguinetti M."/>
            <person name="Schuetze T."/>
            <person name="Sepcic K."/>
            <person name="Shelest E."/>
            <person name="Sherlock G."/>
            <person name="Sophianopoulou V."/>
            <person name="Squina F.M."/>
            <person name="Sun H."/>
            <person name="Susca A."/>
            <person name="Todd R.B."/>
            <person name="Tsang A."/>
            <person name="Unkles S.E."/>
            <person name="van de Wiele N."/>
            <person name="van Rossen-Uffink D."/>
            <person name="Oliveira J.V."/>
            <person name="Vesth T.C."/>
            <person name="Visser J."/>
            <person name="Yu J.-H."/>
            <person name="Zhou M."/>
            <person name="Andersen M.R."/>
            <person name="Archer D.B."/>
            <person name="Baker S.E."/>
            <person name="Benoit I."/>
            <person name="Brakhage A.A."/>
            <person name="Braus G.H."/>
            <person name="Fischer R."/>
            <person name="Frisvad J.C."/>
            <person name="Goldman G.H."/>
            <person name="Houbraken J."/>
            <person name="Oakley B."/>
            <person name="Pocsi I."/>
            <person name="Scazzocchio C."/>
            <person name="Seiboth B."/>
            <person name="vanKuyk P.A."/>
            <person name="Wortman J."/>
            <person name="Dyer P.S."/>
            <person name="Grigoriev I.V."/>
        </authorList>
    </citation>
    <scope>NUCLEOTIDE SEQUENCE [LARGE SCALE GENOMIC DNA]</scope>
    <source>
        <strain evidence="4">ATCC 16872 / CBS 172.66 / WB 5094</strain>
    </source>
</reference>
<dbReference type="PANTHER" id="PTHR10889:SF1">
    <property type="entry name" value="DEOXYRIBOSE-PHOSPHATE ALDOLASE"/>
    <property type="match status" value="1"/>
</dbReference>
<dbReference type="GO" id="GO:0005737">
    <property type="term" value="C:cytoplasm"/>
    <property type="evidence" value="ECO:0007669"/>
    <property type="project" value="InterPro"/>
</dbReference>
<dbReference type="RefSeq" id="XP_020057092.1">
    <property type="nucleotide sequence ID" value="XM_020201063.1"/>
</dbReference>
<dbReference type="GO" id="GO:0016052">
    <property type="term" value="P:carbohydrate catabolic process"/>
    <property type="evidence" value="ECO:0007669"/>
    <property type="project" value="TreeGrafter"/>
</dbReference>